<dbReference type="NCBIfam" id="NF047352">
    <property type="entry name" value="P_loop_sacsin"/>
    <property type="match status" value="1"/>
</dbReference>
<evidence type="ECO:0000313" key="2">
    <source>
        <dbReference type="Proteomes" id="UP000237662"/>
    </source>
</evidence>
<dbReference type="SUPFAM" id="SSF55874">
    <property type="entry name" value="ATPase domain of HSP90 chaperone/DNA topoisomerase II/histidine kinase"/>
    <property type="match status" value="1"/>
</dbReference>
<reference evidence="1 2" key="1">
    <citation type="submission" date="2018-02" db="EMBL/GenBank/DDBJ databases">
        <title>Genomic Encyclopedia of Archaeal and Bacterial Type Strains, Phase II (KMG-II): from individual species to whole genera.</title>
        <authorList>
            <person name="Goeker M."/>
        </authorList>
    </citation>
    <scope>NUCLEOTIDE SEQUENCE [LARGE SCALE GENOMIC DNA]</scope>
    <source>
        <strain evidence="1 2">DSM 29526</strain>
    </source>
</reference>
<dbReference type="InterPro" id="IPR036890">
    <property type="entry name" value="HATPase_C_sf"/>
</dbReference>
<dbReference type="Proteomes" id="UP000237662">
    <property type="component" value="Unassembled WGS sequence"/>
</dbReference>
<organism evidence="1 2">
    <name type="scientific">Neolewinella xylanilytica</name>
    <dbReference type="NCBI Taxonomy" id="1514080"/>
    <lineage>
        <taxon>Bacteria</taxon>
        <taxon>Pseudomonadati</taxon>
        <taxon>Bacteroidota</taxon>
        <taxon>Saprospiria</taxon>
        <taxon>Saprospirales</taxon>
        <taxon>Lewinellaceae</taxon>
        <taxon>Neolewinella</taxon>
    </lineage>
</organism>
<name>A0A2S6I8N4_9BACT</name>
<dbReference type="OrthoDB" id="1062081at2"/>
<dbReference type="Gene3D" id="3.30.565.10">
    <property type="entry name" value="Histidine kinase-like ATPase, C-terminal domain"/>
    <property type="match status" value="1"/>
</dbReference>
<dbReference type="EMBL" id="PTJC01000005">
    <property type="protein sequence ID" value="PPK87867.1"/>
    <property type="molecule type" value="Genomic_DNA"/>
</dbReference>
<dbReference type="RefSeq" id="WP_146088700.1">
    <property type="nucleotide sequence ID" value="NZ_PTJC01000005.1"/>
</dbReference>
<evidence type="ECO:0000313" key="1">
    <source>
        <dbReference type="EMBL" id="PPK87867.1"/>
    </source>
</evidence>
<sequence>MSYKEKLNASQASAHNQNIATKILRDLSTLRSTIDENTSNARRWIWELVQNAKDVSQAEGVKIRVAKSSSNEFIFSHNGKPFKADNIRFLIEQISTKDQEKEDETGKRKTTGKFGTGFLTTHLLSERVTVHGVLKDKTLPYKRFEVMLDRSGYSNREIIESVEKSRAVLNEVDHLPNFEAYDASKYNTQFIYPLLDDVAERVYSEGLNDLKSNIGYTLALNDEIKEVAFGSKGRIYKLEKTTPLSDIGQVITVKKEYYEGDAKELHYAILSENFTSIIIPIEVEKGSIRILPIEDNVPSLFCQFPLLGSDSFRFPAVINNPNFNPTEPRDGIHLTTPARVNPSSEQNKEYISEAIGLFQKLVRLAINDEWKNLHLLAKVETSNEYQNWLNQNYYESKVVGEVRRIIMRKSILTSSVGHLIPLFDKKDLPYALIPTIPNYKIRDEAWNIGISLFGDRLPKLDHVPFWSKYAWDICGKFNLATLCNFIEKSQRIEELQGALGHKDAISWLNLFYKLLEKDEYNYDKLINKYQLFPNQNGYFIKMQEIQLEDDTINELFKDILRELGSDVRKNLINNAIEFNFEEVNSINEPKVTRMINVLALEKANDREQSKNYRTAFNLILKFFRDDEKEARVKFPSLHQIKYLLYDEEEMIENVEKIEKLNDLLQEFDLADISEIKSILSKMAVQKTNTEKLLPITSEILSSLGVTNIEEWREAMQDQNLADMFDHSSVPTADMFVKAATYIERAKTAIFEHLKELQDYDLSEADFTADTILGGVKKNSSAIDIVCRPAYKDEVIVYYQAERDVLDYQDSELWVDTNKEVKRISLGHILKSAQIHKFPI</sequence>
<dbReference type="AlphaFoldDB" id="A0A2S6I8N4"/>
<proteinExistence type="predicted"/>
<protein>
    <submittedName>
        <fullName evidence="1">Uncharacterized protein</fullName>
    </submittedName>
</protein>
<keyword evidence="2" id="KW-1185">Reference proteome</keyword>
<comment type="caution">
    <text evidence="1">The sequence shown here is derived from an EMBL/GenBank/DDBJ whole genome shotgun (WGS) entry which is preliminary data.</text>
</comment>
<accession>A0A2S6I8N4</accession>
<gene>
    <name evidence="1" type="ORF">CLV84_0821</name>
</gene>